<evidence type="ECO:0000313" key="3">
    <source>
        <dbReference type="Proteomes" id="UP001457282"/>
    </source>
</evidence>
<name>A0AAW1W380_RUBAR</name>
<dbReference type="Proteomes" id="UP001457282">
    <property type="component" value="Unassembled WGS sequence"/>
</dbReference>
<reference evidence="2 3" key="1">
    <citation type="journal article" date="2023" name="G3 (Bethesda)">
        <title>A chromosome-length genome assembly and annotation of blackberry (Rubus argutus, cv. 'Hillquist').</title>
        <authorList>
            <person name="Bruna T."/>
            <person name="Aryal R."/>
            <person name="Dudchenko O."/>
            <person name="Sargent D.J."/>
            <person name="Mead D."/>
            <person name="Buti M."/>
            <person name="Cavallini A."/>
            <person name="Hytonen T."/>
            <person name="Andres J."/>
            <person name="Pham M."/>
            <person name="Weisz D."/>
            <person name="Mascagni F."/>
            <person name="Usai G."/>
            <person name="Natali L."/>
            <person name="Bassil N."/>
            <person name="Fernandez G.E."/>
            <person name="Lomsadze A."/>
            <person name="Armour M."/>
            <person name="Olukolu B."/>
            <person name="Poorten T."/>
            <person name="Britton C."/>
            <person name="Davik J."/>
            <person name="Ashrafi H."/>
            <person name="Aiden E.L."/>
            <person name="Borodovsky M."/>
            <person name="Worthington M."/>
        </authorList>
    </citation>
    <scope>NUCLEOTIDE SEQUENCE [LARGE SCALE GENOMIC DNA]</scope>
    <source>
        <strain evidence="2">PI 553951</strain>
    </source>
</reference>
<keyword evidence="3" id="KW-1185">Reference proteome</keyword>
<feature type="compositionally biased region" description="Polar residues" evidence="1">
    <location>
        <begin position="10"/>
        <end position="20"/>
    </location>
</feature>
<organism evidence="2 3">
    <name type="scientific">Rubus argutus</name>
    <name type="common">Southern blackberry</name>
    <dbReference type="NCBI Taxonomy" id="59490"/>
    <lineage>
        <taxon>Eukaryota</taxon>
        <taxon>Viridiplantae</taxon>
        <taxon>Streptophyta</taxon>
        <taxon>Embryophyta</taxon>
        <taxon>Tracheophyta</taxon>
        <taxon>Spermatophyta</taxon>
        <taxon>Magnoliopsida</taxon>
        <taxon>eudicotyledons</taxon>
        <taxon>Gunneridae</taxon>
        <taxon>Pentapetalae</taxon>
        <taxon>rosids</taxon>
        <taxon>fabids</taxon>
        <taxon>Rosales</taxon>
        <taxon>Rosaceae</taxon>
        <taxon>Rosoideae</taxon>
        <taxon>Rosoideae incertae sedis</taxon>
        <taxon>Rubus</taxon>
    </lineage>
</organism>
<comment type="caution">
    <text evidence="2">The sequence shown here is derived from an EMBL/GenBank/DDBJ whole genome shotgun (WGS) entry which is preliminary data.</text>
</comment>
<feature type="region of interest" description="Disordered" evidence="1">
    <location>
        <begin position="1"/>
        <end position="28"/>
    </location>
</feature>
<evidence type="ECO:0000256" key="1">
    <source>
        <dbReference type="SAM" id="MobiDB-lite"/>
    </source>
</evidence>
<sequence length="111" mass="12134">MGLKYGTRSPKYSLNPSVPNNLRRHVSKPHEPGLLSVLSSPATSSVVTQSGFALPPSLRWNCVPSSTPLRSSSCPVLMVIILLCTQSLVRLARPLLLLFFGWTRPSLYSSL</sequence>
<accession>A0AAW1W380</accession>
<dbReference type="AlphaFoldDB" id="A0AAW1W380"/>
<evidence type="ECO:0000313" key="2">
    <source>
        <dbReference type="EMBL" id="KAK9914540.1"/>
    </source>
</evidence>
<proteinExistence type="predicted"/>
<gene>
    <name evidence="2" type="ORF">M0R45_038314</name>
</gene>
<protein>
    <submittedName>
        <fullName evidence="2">Uncharacterized protein</fullName>
    </submittedName>
</protein>
<dbReference type="EMBL" id="JBEDUW010000007">
    <property type="protein sequence ID" value="KAK9914540.1"/>
    <property type="molecule type" value="Genomic_DNA"/>
</dbReference>